<dbReference type="Gene3D" id="3.40.50.300">
    <property type="entry name" value="P-loop containing nucleotide triphosphate hydrolases"/>
    <property type="match status" value="1"/>
</dbReference>
<dbReference type="NCBIfam" id="TIGR01007">
    <property type="entry name" value="eps_fam"/>
    <property type="match status" value="1"/>
</dbReference>
<dbReference type="Proteomes" id="UP000614741">
    <property type="component" value="Unassembled WGS sequence"/>
</dbReference>
<evidence type="ECO:0000256" key="6">
    <source>
        <dbReference type="ARBA" id="ARBA00022475"/>
    </source>
</evidence>
<dbReference type="InterPro" id="IPR050445">
    <property type="entry name" value="Bact_polysacc_biosynth/exp"/>
</dbReference>
<organism evidence="21 22">
    <name type="scientific">Cellulomonas phragmiteti</name>
    <dbReference type="NCBI Taxonomy" id="478780"/>
    <lineage>
        <taxon>Bacteria</taxon>
        <taxon>Bacillati</taxon>
        <taxon>Actinomycetota</taxon>
        <taxon>Actinomycetes</taxon>
        <taxon>Micrococcales</taxon>
        <taxon>Cellulomonadaceae</taxon>
        <taxon>Cellulomonas</taxon>
    </lineage>
</organism>
<evidence type="ECO:0000259" key="20">
    <source>
        <dbReference type="Pfam" id="PF13614"/>
    </source>
</evidence>
<feature type="region of interest" description="Disordered" evidence="17">
    <location>
        <begin position="442"/>
        <end position="518"/>
    </location>
</feature>
<protein>
    <recommendedName>
        <fullName evidence="5">non-specific protein-tyrosine kinase</fullName>
        <ecNumber evidence="5">2.7.10.2</ecNumber>
    </recommendedName>
</protein>
<keyword evidence="22" id="KW-1185">Reference proteome</keyword>
<feature type="domain" description="Polysaccharide chain length determinant N-terminal" evidence="19">
    <location>
        <begin position="3"/>
        <end position="83"/>
    </location>
</feature>
<comment type="catalytic activity">
    <reaction evidence="16">
        <text>L-tyrosyl-[protein] + ATP = O-phospho-L-tyrosyl-[protein] + ADP + H(+)</text>
        <dbReference type="Rhea" id="RHEA:10596"/>
        <dbReference type="Rhea" id="RHEA-COMP:10136"/>
        <dbReference type="Rhea" id="RHEA-COMP:20101"/>
        <dbReference type="ChEBI" id="CHEBI:15378"/>
        <dbReference type="ChEBI" id="CHEBI:30616"/>
        <dbReference type="ChEBI" id="CHEBI:46858"/>
        <dbReference type="ChEBI" id="CHEBI:61978"/>
        <dbReference type="ChEBI" id="CHEBI:456216"/>
        <dbReference type="EC" id="2.7.10.2"/>
    </reaction>
</comment>
<evidence type="ECO:0000256" key="18">
    <source>
        <dbReference type="SAM" id="Phobius"/>
    </source>
</evidence>
<accession>A0ABQ4DH60</accession>
<evidence type="ECO:0000256" key="9">
    <source>
        <dbReference type="ARBA" id="ARBA00022692"/>
    </source>
</evidence>
<keyword evidence="12" id="KW-0067">ATP-binding</keyword>
<feature type="region of interest" description="Disordered" evidence="17">
    <location>
        <begin position="214"/>
        <end position="241"/>
    </location>
</feature>
<evidence type="ECO:0000256" key="17">
    <source>
        <dbReference type="SAM" id="MobiDB-lite"/>
    </source>
</evidence>
<evidence type="ECO:0000256" key="15">
    <source>
        <dbReference type="ARBA" id="ARBA00023137"/>
    </source>
</evidence>
<keyword evidence="8" id="KW-0808">Transferase</keyword>
<comment type="caution">
    <text evidence="21">The sequence shown here is derived from an EMBL/GenBank/DDBJ whole genome shotgun (WGS) entry which is preliminary data.</text>
</comment>
<evidence type="ECO:0000256" key="10">
    <source>
        <dbReference type="ARBA" id="ARBA00022741"/>
    </source>
</evidence>
<keyword evidence="7" id="KW-0997">Cell inner membrane</keyword>
<evidence type="ECO:0000256" key="1">
    <source>
        <dbReference type="ARBA" id="ARBA00004429"/>
    </source>
</evidence>
<comment type="similarity">
    <text evidence="2">Belongs to the CpsC/CapA family.</text>
</comment>
<keyword evidence="13 18" id="KW-1133">Transmembrane helix</keyword>
<evidence type="ECO:0000256" key="13">
    <source>
        <dbReference type="ARBA" id="ARBA00022989"/>
    </source>
</evidence>
<proteinExistence type="inferred from homology"/>
<evidence type="ECO:0000256" key="4">
    <source>
        <dbReference type="ARBA" id="ARBA00008883"/>
    </source>
</evidence>
<evidence type="ECO:0000259" key="19">
    <source>
        <dbReference type="Pfam" id="PF02706"/>
    </source>
</evidence>
<reference evidence="21 22" key="1">
    <citation type="submission" date="2021-01" db="EMBL/GenBank/DDBJ databases">
        <title>Whole genome shotgun sequence of Cellulomonas phragmiteti NBRC 110785.</title>
        <authorList>
            <person name="Komaki H."/>
            <person name="Tamura T."/>
        </authorList>
    </citation>
    <scope>NUCLEOTIDE SEQUENCE [LARGE SCALE GENOMIC DNA]</scope>
    <source>
        <strain evidence="21 22">NBRC 110785</strain>
    </source>
</reference>
<comment type="similarity">
    <text evidence="3">Belongs to the CpsD/CapB family.</text>
</comment>
<keyword evidence="9 18" id="KW-0812">Transmembrane</keyword>
<dbReference type="EC" id="2.7.10.2" evidence="5"/>
<dbReference type="InterPro" id="IPR027417">
    <property type="entry name" value="P-loop_NTPase"/>
</dbReference>
<dbReference type="PANTHER" id="PTHR32309:SF13">
    <property type="entry name" value="FERRIC ENTEROBACTIN TRANSPORT PROTEIN FEPE"/>
    <property type="match status" value="1"/>
</dbReference>
<feature type="compositionally biased region" description="Basic and acidic residues" evidence="17">
    <location>
        <begin position="504"/>
        <end position="518"/>
    </location>
</feature>
<comment type="subcellular location">
    <subcellularLocation>
        <location evidence="1">Cell inner membrane</location>
        <topology evidence="1">Multi-pass membrane protein</topology>
    </subcellularLocation>
</comment>
<evidence type="ECO:0000256" key="2">
    <source>
        <dbReference type="ARBA" id="ARBA00006683"/>
    </source>
</evidence>
<dbReference type="SUPFAM" id="SSF52540">
    <property type="entry name" value="P-loop containing nucleoside triphosphate hydrolases"/>
    <property type="match status" value="1"/>
</dbReference>
<dbReference type="EMBL" id="BONP01000002">
    <property type="protein sequence ID" value="GIG38654.1"/>
    <property type="molecule type" value="Genomic_DNA"/>
</dbReference>
<dbReference type="Pfam" id="PF13614">
    <property type="entry name" value="AAA_31"/>
    <property type="match status" value="1"/>
</dbReference>
<keyword evidence="11" id="KW-0418">Kinase</keyword>
<evidence type="ECO:0000256" key="8">
    <source>
        <dbReference type="ARBA" id="ARBA00022679"/>
    </source>
</evidence>
<feature type="transmembrane region" description="Helical" evidence="18">
    <location>
        <begin position="12"/>
        <end position="31"/>
    </location>
</feature>
<evidence type="ECO:0000256" key="16">
    <source>
        <dbReference type="ARBA" id="ARBA00051245"/>
    </source>
</evidence>
<dbReference type="InterPro" id="IPR005702">
    <property type="entry name" value="Wzc-like_C"/>
</dbReference>
<keyword evidence="6" id="KW-1003">Cell membrane</keyword>
<evidence type="ECO:0000313" key="21">
    <source>
        <dbReference type="EMBL" id="GIG38654.1"/>
    </source>
</evidence>
<evidence type="ECO:0000256" key="14">
    <source>
        <dbReference type="ARBA" id="ARBA00023136"/>
    </source>
</evidence>
<dbReference type="PANTHER" id="PTHR32309">
    <property type="entry name" value="TYROSINE-PROTEIN KINASE"/>
    <property type="match status" value="1"/>
</dbReference>
<evidence type="ECO:0000256" key="12">
    <source>
        <dbReference type="ARBA" id="ARBA00022840"/>
    </source>
</evidence>
<name>A0ABQ4DH60_9CELL</name>
<evidence type="ECO:0000256" key="11">
    <source>
        <dbReference type="ARBA" id="ARBA00022777"/>
    </source>
</evidence>
<evidence type="ECO:0000256" key="7">
    <source>
        <dbReference type="ARBA" id="ARBA00022519"/>
    </source>
</evidence>
<feature type="domain" description="AAA" evidence="20">
    <location>
        <begin position="262"/>
        <end position="404"/>
    </location>
</feature>
<dbReference type="InterPro" id="IPR003856">
    <property type="entry name" value="LPS_length_determ_N"/>
</dbReference>
<dbReference type="InterPro" id="IPR025669">
    <property type="entry name" value="AAA_dom"/>
</dbReference>
<dbReference type="Pfam" id="PF02706">
    <property type="entry name" value="Wzz"/>
    <property type="match status" value="1"/>
</dbReference>
<dbReference type="CDD" id="cd05387">
    <property type="entry name" value="BY-kinase"/>
    <property type="match status" value="1"/>
</dbReference>
<keyword evidence="10" id="KW-0547">Nucleotide-binding</keyword>
<comment type="similarity">
    <text evidence="4">Belongs to the etk/wzc family.</text>
</comment>
<evidence type="ECO:0000313" key="22">
    <source>
        <dbReference type="Proteomes" id="UP000614741"/>
    </source>
</evidence>
<sequence>MELTDQLRAIRKNWWIVVLTLLTTVGAAVLVTQRATPEYESSLTFFVAASSDTGTALQADEFAQRRVAAYAGVLTSGRLAERIVAGRTLGLTPQEVSARITATPQPDAILLSAVVRDTRPERARAIGAAIAEELGPLVQELERTEAASRATVSLTVISGPSFPLSPVSPRPTLNVGVGVLAGLALGVSLAIARQMLDRTVRTPEHVRASTSLPTLSTITSQHRRRRSRADGLVAGADPGSPRAEAYRRLRTNLTFSAATHKMQVIVVTSPLAGEGKTTTSCNLAIALAESGRRVLLVEADLRRPRVSQTLGLESAVGLTNILAGQVDESEVIQQWGPSGLSVLASGTLPPNPSELLGSARMRAFVQRMRQRFDVVVLDTPPTLPVTDASIAAVHADSVVLVVRYGHTTRDQARLAVESLRVVDAPIAGVIINGAPLRSAGVAYSQQGGPQGRGPVPAPSADRAERNDAATPGVPAAPSVTTRATWVPDQAAPATGTTDTDGEPAVDHAGRRDPAAQDR</sequence>
<keyword evidence="15" id="KW-0829">Tyrosine-protein kinase</keyword>
<gene>
    <name evidence="21" type="ORF">Cph01nite_04160</name>
</gene>
<dbReference type="RefSeq" id="WP_203670723.1">
    <property type="nucleotide sequence ID" value="NZ_BONP01000002.1"/>
</dbReference>
<evidence type="ECO:0000256" key="5">
    <source>
        <dbReference type="ARBA" id="ARBA00011903"/>
    </source>
</evidence>
<keyword evidence="14 18" id="KW-0472">Membrane</keyword>
<evidence type="ECO:0000256" key="3">
    <source>
        <dbReference type="ARBA" id="ARBA00007316"/>
    </source>
</evidence>